<gene>
    <name evidence="2" type="ORF">HC031_05780</name>
</gene>
<keyword evidence="3" id="KW-1185">Reference proteome</keyword>
<evidence type="ECO:0000256" key="1">
    <source>
        <dbReference type="ARBA" id="ARBA00001947"/>
    </source>
</evidence>
<comment type="cofactor">
    <cofactor evidence="1">
        <name>Zn(2+)</name>
        <dbReference type="ChEBI" id="CHEBI:29105"/>
    </cofactor>
</comment>
<reference evidence="2 3" key="1">
    <citation type="submission" date="2020-03" db="EMBL/GenBank/DDBJ databases">
        <title>WGS of the type strain of Planosporangium spp.</title>
        <authorList>
            <person name="Thawai C."/>
        </authorList>
    </citation>
    <scope>NUCLEOTIDE SEQUENCE [LARGE SCALE GENOMIC DNA]</scope>
    <source>
        <strain evidence="2 3">TBRC 5610</strain>
    </source>
</reference>
<protein>
    <submittedName>
        <fullName evidence="2">Class II fructose-bisphosphate aldolase family protein</fullName>
    </submittedName>
</protein>
<dbReference type="NCBIfam" id="TIGR00167">
    <property type="entry name" value="cbbA"/>
    <property type="match status" value="1"/>
</dbReference>
<evidence type="ECO:0000313" key="3">
    <source>
        <dbReference type="Proteomes" id="UP000722989"/>
    </source>
</evidence>
<accession>A0ABX0XVK5</accession>
<dbReference type="RefSeq" id="WP_167924137.1">
    <property type="nucleotide sequence ID" value="NZ_JAATVY010000003.1"/>
</dbReference>
<dbReference type="CDD" id="cd00947">
    <property type="entry name" value="TBP_aldolase_IIB"/>
    <property type="match status" value="1"/>
</dbReference>
<dbReference type="InterPro" id="IPR000771">
    <property type="entry name" value="FBA_II"/>
</dbReference>
<proteinExistence type="predicted"/>
<dbReference type="PANTHER" id="PTHR30304:SF0">
    <property type="entry name" value="D-TAGATOSE-1,6-BISPHOSPHATE ALDOLASE SUBUNIT GATY-RELATED"/>
    <property type="match status" value="1"/>
</dbReference>
<organism evidence="2 3">
    <name type="scientific">Planosporangium thailandense</name>
    <dbReference type="NCBI Taxonomy" id="765197"/>
    <lineage>
        <taxon>Bacteria</taxon>
        <taxon>Bacillati</taxon>
        <taxon>Actinomycetota</taxon>
        <taxon>Actinomycetes</taxon>
        <taxon>Micromonosporales</taxon>
        <taxon>Micromonosporaceae</taxon>
        <taxon>Planosporangium</taxon>
    </lineage>
</organism>
<dbReference type="InterPro" id="IPR050246">
    <property type="entry name" value="Class_II_FBP_aldolase"/>
</dbReference>
<name>A0ABX0XVK5_9ACTN</name>
<dbReference type="InterPro" id="IPR013785">
    <property type="entry name" value="Aldolase_TIM"/>
</dbReference>
<dbReference type="EMBL" id="JAATVY010000003">
    <property type="protein sequence ID" value="NJC69229.1"/>
    <property type="molecule type" value="Genomic_DNA"/>
</dbReference>
<dbReference type="Proteomes" id="UP000722989">
    <property type="component" value="Unassembled WGS sequence"/>
</dbReference>
<dbReference type="PANTHER" id="PTHR30304">
    <property type="entry name" value="D-TAGATOSE-1,6-BISPHOSPHATE ALDOLASE"/>
    <property type="match status" value="1"/>
</dbReference>
<dbReference type="PIRSF" id="PIRSF001359">
    <property type="entry name" value="F_bP_aldolase_II"/>
    <property type="match status" value="1"/>
</dbReference>
<evidence type="ECO:0000313" key="2">
    <source>
        <dbReference type="EMBL" id="NJC69229.1"/>
    </source>
</evidence>
<dbReference type="SUPFAM" id="SSF51569">
    <property type="entry name" value="Aldolase"/>
    <property type="match status" value="1"/>
</dbReference>
<dbReference type="Pfam" id="PF01116">
    <property type="entry name" value="F_bP_aldolase"/>
    <property type="match status" value="1"/>
</dbReference>
<comment type="caution">
    <text evidence="2">The sequence shown here is derived from an EMBL/GenBank/DDBJ whole genome shotgun (WGS) entry which is preliminary data.</text>
</comment>
<sequence>MSVALTGDLVADARAAGRGIAAFNVITLEHAEAIVAGAEEAARPVILQVSENAVTFHGGRLAPLAAALHALVVSSSVPLALHLDHITQLSLAEQAVECGFSSVMFDAGALPYAENVAATGHAVKWAHANGIWLEAELGYVGGKPDAPQTAHAPGVRTDPVEAREYVRATGVDALAVAVGTSHAMTSRTAELDHDLIARLKDAVGVPLVLHGSSGVSDENLKRAVEHGMTKVNIGTALNIAFTGAVRAHLARNSTQVDPRRYLAGAREAMVRVVRQATETLGCPDVASGEPDVASGE</sequence>
<dbReference type="Gene3D" id="3.20.20.70">
    <property type="entry name" value="Aldolase class I"/>
    <property type="match status" value="1"/>
</dbReference>